<sequence length="48" mass="5762">MFEILLIFVLFPAFILLLILLINNRKQSRLLKKELKTFRDALKNPGRY</sequence>
<proteinExistence type="predicted"/>
<evidence type="ECO:0000313" key="3">
    <source>
        <dbReference type="Proteomes" id="UP001597468"/>
    </source>
</evidence>
<dbReference type="EMBL" id="JBHULT010000009">
    <property type="protein sequence ID" value="MFD2518382.1"/>
    <property type="molecule type" value="Genomic_DNA"/>
</dbReference>
<reference evidence="3" key="1">
    <citation type="journal article" date="2019" name="Int. J. Syst. Evol. Microbiol.">
        <title>The Global Catalogue of Microorganisms (GCM) 10K type strain sequencing project: providing services to taxonomists for standard genome sequencing and annotation.</title>
        <authorList>
            <consortium name="The Broad Institute Genomics Platform"/>
            <consortium name="The Broad Institute Genome Sequencing Center for Infectious Disease"/>
            <person name="Wu L."/>
            <person name="Ma J."/>
        </authorList>
    </citation>
    <scope>NUCLEOTIDE SEQUENCE [LARGE SCALE GENOMIC DNA]</scope>
    <source>
        <strain evidence="3">KCTC 42585</strain>
    </source>
</reference>
<name>A0ABW5IZR9_9FLAO</name>
<evidence type="ECO:0000313" key="2">
    <source>
        <dbReference type="EMBL" id="MFD2518382.1"/>
    </source>
</evidence>
<keyword evidence="1" id="KW-1133">Transmembrane helix</keyword>
<accession>A0ABW5IZR9</accession>
<protein>
    <submittedName>
        <fullName evidence="2">Uncharacterized protein</fullName>
    </submittedName>
</protein>
<dbReference type="RefSeq" id="WP_380752391.1">
    <property type="nucleotide sequence ID" value="NZ_JBHULT010000009.1"/>
</dbReference>
<keyword evidence="1" id="KW-0472">Membrane</keyword>
<dbReference type="Proteomes" id="UP001597468">
    <property type="component" value="Unassembled WGS sequence"/>
</dbReference>
<feature type="transmembrane region" description="Helical" evidence="1">
    <location>
        <begin position="6"/>
        <end position="23"/>
    </location>
</feature>
<comment type="caution">
    <text evidence="2">The sequence shown here is derived from an EMBL/GenBank/DDBJ whole genome shotgun (WGS) entry which is preliminary data.</text>
</comment>
<keyword evidence="1" id="KW-0812">Transmembrane</keyword>
<organism evidence="2 3">
    <name type="scientific">Salinimicrobium flavum</name>
    <dbReference type="NCBI Taxonomy" id="1737065"/>
    <lineage>
        <taxon>Bacteria</taxon>
        <taxon>Pseudomonadati</taxon>
        <taxon>Bacteroidota</taxon>
        <taxon>Flavobacteriia</taxon>
        <taxon>Flavobacteriales</taxon>
        <taxon>Flavobacteriaceae</taxon>
        <taxon>Salinimicrobium</taxon>
    </lineage>
</organism>
<gene>
    <name evidence="2" type="ORF">ACFSTG_10790</name>
</gene>
<evidence type="ECO:0000256" key="1">
    <source>
        <dbReference type="SAM" id="Phobius"/>
    </source>
</evidence>
<keyword evidence="3" id="KW-1185">Reference proteome</keyword>